<evidence type="ECO:0000313" key="3">
    <source>
        <dbReference type="Proteomes" id="UP000095280"/>
    </source>
</evidence>
<dbReference type="GO" id="GO:0004829">
    <property type="term" value="F:threonine-tRNA ligase activity"/>
    <property type="evidence" value="ECO:0007669"/>
    <property type="project" value="TreeGrafter"/>
</dbReference>
<keyword evidence="3" id="KW-1185">Reference proteome</keyword>
<dbReference type="AlphaFoldDB" id="A0A1I8FJY0"/>
<dbReference type="Gene3D" id="3.30.980.10">
    <property type="entry name" value="Threonyl-trna Synthetase, Chain A, domain 2"/>
    <property type="match status" value="1"/>
</dbReference>
<dbReference type="Pfam" id="PF00587">
    <property type="entry name" value="tRNA-synt_2b"/>
    <property type="match status" value="1"/>
</dbReference>
<name>A0A1I8FJY0_9PLAT</name>
<reference evidence="4" key="1">
    <citation type="submission" date="2016-11" db="UniProtKB">
        <authorList>
            <consortium name="WormBaseParasite"/>
        </authorList>
    </citation>
    <scope>IDENTIFICATION</scope>
</reference>
<sequence>MRVVLMALREDTKWPSITAALGLQRSDGLATVVIELGHRAKIFECEFDDCEAEERDEDENSRKIPRKFFLGMIILEFTVEASATLIMPAGVPDEGAKVTDIVRGAWKTEVFSPRWQTFLEEHLTLVENDNTRSSAAVEQRAVGPRRMDSIDAGAGMGTVKRGVHAGRLRRCRIAKSISQGLAESAVYPPRVNGTAVGSGLGRWRRLQIMEVLKFDCRRWRYVFWHSSAHILGEAMERTFGGCLCYGPPEDFPPLDNLCKKIVKEKQPFERLEMSKADLLEMFKYNERIINTKIDTPTTTVYKCGPLIDLCRGPRTCPHTGRIKAMMFGKRVYGISFPDPKQLKEWKTIQEEAAKRDHRRLGKEQRLFFFHELSPPGSCFFYPRGAHIYNTLRGFSEVITPNILQCKKLWRRPATGSIYSDNMFKIEIEKETYGLKPMNCPASSLPNRGATRNCPIRYADFGVLHRNDCVRRNLSGPNTRVRRFSTGRCAHLLPRRPDPRRRLAALKLWDRAEKQLSESLNASGLEWKLKPGDGAFYGPKIDTLGIQDALKRWHQCATIQLDFQLPQRFDLHYQSESDDTDAPCGSVERMMAILTENYAGKWPFWLSLSKPSSFPVVSACDDYATECETGLRRQGLWPIWIWILFWELRRQKNGTVNVRTRDNRVAHGEHPAWIT</sequence>
<evidence type="ECO:0000259" key="2">
    <source>
        <dbReference type="Pfam" id="PF00587"/>
    </source>
</evidence>
<feature type="domain" description="Aminoacyl-tRNA synthetase class II (G/ P/ S/T)" evidence="2">
    <location>
        <begin position="423"/>
        <end position="597"/>
    </location>
</feature>
<dbReference type="PANTHER" id="PTHR11451">
    <property type="entry name" value="THREONINE-TRNA LIGASE"/>
    <property type="match status" value="1"/>
</dbReference>
<dbReference type="SUPFAM" id="SSF55186">
    <property type="entry name" value="ThrRS/AlaRS common domain"/>
    <property type="match status" value="1"/>
</dbReference>
<keyword evidence="1" id="KW-0648">Protein biosynthesis</keyword>
<evidence type="ECO:0000256" key="1">
    <source>
        <dbReference type="ARBA" id="ARBA00022917"/>
    </source>
</evidence>
<dbReference type="PANTHER" id="PTHR11451:SF46">
    <property type="entry name" value="THREONINE--TRNA LIGASE"/>
    <property type="match status" value="1"/>
</dbReference>
<dbReference type="GO" id="GO:0005524">
    <property type="term" value="F:ATP binding"/>
    <property type="evidence" value="ECO:0007669"/>
    <property type="project" value="InterPro"/>
</dbReference>
<proteinExistence type="predicted"/>
<accession>A0A1I8FJY0</accession>
<dbReference type="InterPro" id="IPR018163">
    <property type="entry name" value="Thr/Ala-tRNA-synth_IIc_edit"/>
</dbReference>
<dbReference type="SUPFAM" id="SSF55681">
    <property type="entry name" value="Class II aaRS and biotin synthetases"/>
    <property type="match status" value="1"/>
</dbReference>
<dbReference type="InterPro" id="IPR002314">
    <property type="entry name" value="aa-tRNA-synt_IIb"/>
</dbReference>
<evidence type="ECO:0000313" key="4">
    <source>
        <dbReference type="WBParaSite" id="maker-unitig_38173-snap-gene-0.2-mRNA-1"/>
    </source>
</evidence>
<dbReference type="Proteomes" id="UP000095280">
    <property type="component" value="Unplaced"/>
</dbReference>
<dbReference type="WBParaSite" id="maker-unitig_38173-snap-gene-0.2-mRNA-1">
    <property type="protein sequence ID" value="maker-unitig_38173-snap-gene-0.2-mRNA-1"/>
    <property type="gene ID" value="maker-unitig_38173-snap-gene-0.2"/>
</dbReference>
<dbReference type="GO" id="GO:0006435">
    <property type="term" value="P:threonyl-tRNA aminoacylation"/>
    <property type="evidence" value="ECO:0007669"/>
    <property type="project" value="TreeGrafter"/>
</dbReference>
<dbReference type="Gene3D" id="3.30.930.10">
    <property type="entry name" value="Bira Bifunctional Protein, Domain 2"/>
    <property type="match status" value="2"/>
</dbReference>
<protein>
    <submittedName>
        <fullName evidence="4">Threonyl-tRNA synthetase</fullName>
    </submittedName>
</protein>
<dbReference type="GO" id="GO:0005739">
    <property type="term" value="C:mitochondrion"/>
    <property type="evidence" value="ECO:0007669"/>
    <property type="project" value="TreeGrafter"/>
</dbReference>
<dbReference type="InterPro" id="IPR045864">
    <property type="entry name" value="aa-tRNA-synth_II/BPL/LPL"/>
</dbReference>
<organism evidence="3 4">
    <name type="scientific">Macrostomum lignano</name>
    <dbReference type="NCBI Taxonomy" id="282301"/>
    <lineage>
        <taxon>Eukaryota</taxon>
        <taxon>Metazoa</taxon>
        <taxon>Spiralia</taxon>
        <taxon>Lophotrochozoa</taxon>
        <taxon>Platyhelminthes</taxon>
        <taxon>Rhabditophora</taxon>
        <taxon>Macrostomorpha</taxon>
        <taxon>Macrostomida</taxon>
        <taxon>Macrostomidae</taxon>
        <taxon>Macrostomum</taxon>
    </lineage>
</organism>